<protein>
    <submittedName>
        <fullName evidence="1">Uncharacterized protein</fullName>
    </submittedName>
</protein>
<reference evidence="1 2" key="1">
    <citation type="journal article" date="2020" name="Microb. Genom.">
        <title>Genetic diversity of clinical and environmental Mucorales isolates obtained from an investigation of mucormycosis cases among solid organ transplant recipients.</title>
        <authorList>
            <person name="Nguyen M.H."/>
            <person name="Kaul D."/>
            <person name="Muto C."/>
            <person name="Cheng S.J."/>
            <person name="Richter R.A."/>
            <person name="Bruno V.M."/>
            <person name="Liu G."/>
            <person name="Beyhan S."/>
            <person name="Sundermann A.J."/>
            <person name="Mounaud S."/>
            <person name="Pasculle A.W."/>
            <person name="Nierman W.C."/>
            <person name="Driscoll E."/>
            <person name="Cumbie R."/>
            <person name="Clancy C.J."/>
            <person name="Dupont C.L."/>
        </authorList>
    </citation>
    <scope>NUCLEOTIDE SEQUENCE [LARGE SCALE GENOMIC DNA]</scope>
    <source>
        <strain evidence="1 2">GL24</strain>
    </source>
</reference>
<name>A0A9P6XQF7_9FUNG</name>
<proteinExistence type="predicted"/>
<dbReference type="EMBL" id="JAANIU010012703">
    <property type="protein sequence ID" value="KAG1530324.1"/>
    <property type="molecule type" value="Genomic_DNA"/>
</dbReference>
<dbReference type="Proteomes" id="UP000740926">
    <property type="component" value="Unassembled WGS sequence"/>
</dbReference>
<evidence type="ECO:0000313" key="2">
    <source>
        <dbReference type="Proteomes" id="UP000740926"/>
    </source>
</evidence>
<comment type="caution">
    <text evidence="1">The sequence shown here is derived from an EMBL/GenBank/DDBJ whole genome shotgun (WGS) entry which is preliminary data.</text>
</comment>
<organism evidence="1 2">
    <name type="scientific">Rhizopus delemar</name>
    <dbReference type="NCBI Taxonomy" id="936053"/>
    <lineage>
        <taxon>Eukaryota</taxon>
        <taxon>Fungi</taxon>
        <taxon>Fungi incertae sedis</taxon>
        <taxon>Mucoromycota</taxon>
        <taxon>Mucoromycotina</taxon>
        <taxon>Mucoromycetes</taxon>
        <taxon>Mucorales</taxon>
        <taxon>Mucorineae</taxon>
        <taxon>Rhizopodaceae</taxon>
        <taxon>Rhizopus</taxon>
    </lineage>
</organism>
<evidence type="ECO:0000313" key="1">
    <source>
        <dbReference type="EMBL" id="KAG1530324.1"/>
    </source>
</evidence>
<keyword evidence="2" id="KW-1185">Reference proteome</keyword>
<sequence>MPSASTRSATCCISSTERGWIAPVRRWVNRAIGTPQVRWREMVQSGRPSTMLWMRALPQAGNQPTESMAASASVRRLALSIEMNHCGVARNTTGVLWRQQCG</sequence>
<accession>A0A9P6XQF7</accession>
<gene>
    <name evidence="1" type="ORF">G6F50_017393</name>
</gene>
<dbReference type="AlphaFoldDB" id="A0A9P6XQF7"/>